<keyword evidence="8 12" id="KW-1133">Transmembrane helix</keyword>
<evidence type="ECO:0000313" key="14">
    <source>
        <dbReference type="Proteomes" id="UP000235220"/>
    </source>
</evidence>
<accession>A0A6P9EA82</accession>
<keyword evidence="9 12" id="KW-0472">Membrane</keyword>
<dbReference type="AlphaFoldDB" id="A0A6P9EA82"/>
<dbReference type="Pfam" id="PF13855">
    <property type="entry name" value="LRR_8"/>
    <property type="match status" value="3"/>
</dbReference>
<dbReference type="Proteomes" id="UP000235220">
    <property type="component" value="Chromosome 4"/>
</dbReference>
<evidence type="ECO:0000256" key="11">
    <source>
        <dbReference type="ARBA" id="ARBA00023180"/>
    </source>
</evidence>
<dbReference type="FunFam" id="3.80.10.10:FF:000649">
    <property type="entry name" value="Leucine Rich Repeat family protein"/>
    <property type="match status" value="1"/>
</dbReference>
<dbReference type="Pfam" id="PF23598">
    <property type="entry name" value="LRR_14"/>
    <property type="match status" value="1"/>
</dbReference>
<feature type="transmembrane region" description="Helical" evidence="12">
    <location>
        <begin position="762"/>
        <end position="785"/>
    </location>
</feature>
<proteinExistence type="inferred from homology"/>
<dbReference type="KEGG" id="jre:118348217"/>
<keyword evidence="4" id="KW-0433">Leucine-rich repeat</keyword>
<dbReference type="InterPro" id="IPR003591">
    <property type="entry name" value="Leu-rich_rpt_typical-subtyp"/>
</dbReference>
<feature type="domain" description="Disease resistance R13L4/SHOC-2-like LRR" evidence="13">
    <location>
        <begin position="173"/>
        <end position="318"/>
    </location>
</feature>
<evidence type="ECO:0000256" key="7">
    <source>
        <dbReference type="ARBA" id="ARBA00022737"/>
    </source>
</evidence>
<dbReference type="FunFam" id="3.80.10.10:FF:000041">
    <property type="entry name" value="LRR receptor-like serine/threonine-protein kinase ERECTA"/>
    <property type="match status" value="1"/>
</dbReference>
<comment type="subcellular location">
    <subcellularLocation>
        <location evidence="1">Cell membrane</location>
        <topology evidence="1">Single-pass type I membrane protein</topology>
    </subcellularLocation>
</comment>
<gene>
    <name evidence="15" type="primary">LOC118348217</name>
</gene>
<dbReference type="Gene3D" id="3.80.10.10">
    <property type="entry name" value="Ribonuclease Inhibitor"/>
    <property type="match status" value="3"/>
</dbReference>
<dbReference type="SMART" id="SM00369">
    <property type="entry name" value="LRR_TYP"/>
    <property type="match status" value="9"/>
</dbReference>
<evidence type="ECO:0000256" key="12">
    <source>
        <dbReference type="SAM" id="Phobius"/>
    </source>
</evidence>
<comment type="similarity">
    <text evidence="2">Belongs to the RLP family.</text>
</comment>
<evidence type="ECO:0000256" key="2">
    <source>
        <dbReference type="ARBA" id="ARBA00009592"/>
    </source>
</evidence>
<dbReference type="FunFam" id="3.80.10.10:FF:000111">
    <property type="entry name" value="LRR receptor-like serine/threonine-protein kinase ERECTA"/>
    <property type="match status" value="1"/>
</dbReference>
<evidence type="ECO:0000256" key="6">
    <source>
        <dbReference type="ARBA" id="ARBA00022729"/>
    </source>
</evidence>
<dbReference type="GO" id="GO:0005886">
    <property type="term" value="C:plasma membrane"/>
    <property type="evidence" value="ECO:0000318"/>
    <property type="project" value="GO_Central"/>
</dbReference>
<keyword evidence="7" id="KW-0677">Repeat</keyword>
<dbReference type="GeneID" id="118348217"/>
<evidence type="ECO:0000256" key="8">
    <source>
        <dbReference type="ARBA" id="ARBA00022989"/>
    </source>
</evidence>
<evidence type="ECO:0000256" key="5">
    <source>
        <dbReference type="ARBA" id="ARBA00022692"/>
    </source>
</evidence>
<dbReference type="InterPro" id="IPR046956">
    <property type="entry name" value="RLP23-like"/>
</dbReference>
<evidence type="ECO:0000256" key="3">
    <source>
        <dbReference type="ARBA" id="ARBA00022475"/>
    </source>
</evidence>
<sequence>MGNADLDNVSDWLQAVNMLPSLLELHLRKCGLVSLPQSISFINFTLLSVLDLSGNNFKSPIPCWLSNVSGLSILNIANNYLHGAIPDAFANLYSLKELDLSGNGQIEGLLPAGLGNLTNLHTLSLRRNNVTGVIPKSFANLCNLRTFDLELNNIGGEVTELVHGLSQCSNSNLESLYLSGNELLGGNMPYSLGELKNLKSIELKHCSFWGSIPDSIGNLSSLEILDLQYNQMNGSIPESIGKLSKILSLDLGNNSWNGVLNEAHFQNLSRLERLDLSSDLSKSTLALEVHQDWVPPFKLRYVDLHKVHIGPWFPTWLQTQDEIWFLNLNNVGISDTIPHGFWNSCSSITNLSMSGNKLYGQVPCFQILPSANYIDLSSNKFEGPLPLCFSNLSQIYLNDNMFSGPIPENIGELLPRLSHLDLSSNFVDGKIPLSIGMLKNLTALSLRNNTLSGHLPPCWEDLQYLYFLDIANNNISGSIPISMQNLTSLSVLSLHQNHFEGKFPSFFRNYKQLRSLDVSRNRFFGNLPTWIGENLPYLLRLNLRSNFFSGHIPQQLCLLVGLRILDLAHNEFSGGIPPCLGNFTDADKVFRSVFFVEKMSVVSKGRDYLYHSTLDLVYSIDLSCNNLSGEIPDTITSFSSLVSLNLSINHLNGGIPENIENLNALESLDLSRNAISGSIPDSLASLNFLSHLNLSFNNLSGKIPHGNQLQTLNDPSIYQGNSLLCGHPLLTKCLWDETEPGHVAPIDDGEVDENNEDGTDSLWFYASVVVGFVVGFWGVCGTLIVKTSWRLAYFRMFDNLKNKIAIFFTEEVGE</sequence>
<reference evidence="15" key="1">
    <citation type="submission" date="2025-08" db="UniProtKB">
        <authorList>
            <consortium name="RefSeq"/>
        </authorList>
    </citation>
    <scope>IDENTIFICATION</scope>
    <source>
        <tissue evidence="15">Leaves</tissue>
    </source>
</reference>
<dbReference type="InParanoid" id="A0A6P9EA82"/>
<keyword evidence="5 12" id="KW-0812">Transmembrane</keyword>
<evidence type="ECO:0000256" key="4">
    <source>
        <dbReference type="ARBA" id="ARBA00022614"/>
    </source>
</evidence>
<dbReference type="SUPFAM" id="SSF52047">
    <property type="entry name" value="RNI-like"/>
    <property type="match status" value="2"/>
</dbReference>
<organism evidence="14 15">
    <name type="scientific">Juglans regia</name>
    <name type="common">English walnut</name>
    <dbReference type="NCBI Taxonomy" id="51240"/>
    <lineage>
        <taxon>Eukaryota</taxon>
        <taxon>Viridiplantae</taxon>
        <taxon>Streptophyta</taxon>
        <taxon>Embryophyta</taxon>
        <taxon>Tracheophyta</taxon>
        <taxon>Spermatophyta</taxon>
        <taxon>Magnoliopsida</taxon>
        <taxon>eudicotyledons</taxon>
        <taxon>Gunneridae</taxon>
        <taxon>Pentapetalae</taxon>
        <taxon>rosids</taxon>
        <taxon>fabids</taxon>
        <taxon>Fagales</taxon>
        <taxon>Juglandaceae</taxon>
        <taxon>Juglans</taxon>
    </lineage>
</organism>
<dbReference type="InterPro" id="IPR055414">
    <property type="entry name" value="LRR_R13L4/SHOC2-like"/>
</dbReference>
<evidence type="ECO:0000256" key="9">
    <source>
        <dbReference type="ARBA" id="ARBA00023136"/>
    </source>
</evidence>
<dbReference type="Pfam" id="PF00560">
    <property type="entry name" value="LRR_1"/>
    <property type="match status" value="5"/>
</dbReference>
<dbReference type="InterPro" id="IPR001611">
    <property type="entry name" value="Leu-rich_rpt"/>
</dbReference>
<evidence type="ECO:0000256" key="10">
    <source>
        <dbReference type="ARBA" id="ARBA00023170"/>
    </source>
</evidence>
<keyword evidence="10" id="KW-0675">Receptor</keyword>
<evidence type="ECO:0000313" key="15">
    <source>
        <dbReference type="RefSeq" id="XP_035545145.1"/>
    </source>
</evidence>
<dbReference type="PANTHER" id="PTHR48063">
    <property type="entry name" value="LRR RECEPTOR-LIKE KINASE"/>
    <property type="match status" value="1"/>
</dbReference>
<evidence type="ECO:0000256" key="1">
    <source>
        <dbReference type="ARBA" id="ARBA00004251"/>
    </source>
</evidence>
<evidence type="ECO:0000259" key="13">
    <source>
        <dbReference type="Pfam" id="PF23598"/>
    </source>
</evidence>
<protein>
    <submittedName>
        <fullName evidence="15">Receptor-like protein EIX2</fullName>
    </submittedName>
</protein>
<name>A0A6P9EA82_JUGRE</name>
<keyword evidence="11" id="KW-0325">Glycoprotein</keyword>
<keyword evidence="3" id="KW-1003">Cell membrane</keyword>
<dbReference type="PANTHER" id="PTHR48063:SF81">
    <property type="entry name" value="LEUCINE-RICH REPEAT-CONTAINING N-TERMINAL PLANT-TYPE DOMAIN-CONTAINING PROTEIN"/>
    <property type="match status" value="1"/>
</dbReference>
<dbReference type="FunFam" id="3.80.10.10:FF:000905">
    <property type="entry name" value="Receptor-like protein kinase 7"/>
    <property type="match status" value="1"/>
</dbReference>
<dbReference type="InterPro" id="IPR032675">
    <property type="entry name" value="LRR_dom_sf"/>
</dbReference>
<dbReference type="OrthoDB" id="1060944at2759"/>
<dbReference type="RefSeq" id="XP_035545145.1">
    <property type="nucleotide sequence ID" value="XM_035689252.1"/>
</dbReference>
<keyword evidence="14" id="KW-1185">Reference proteome</keyword>
<keyword evidence="6" id="KW-0732">Signal</keyword>